<sequence length="88" mass="10269">MFQDTCKARPNEVLTEPKSERITSGEHLPSIHGPNMKKRIKIHNLANWLFGLRQETKETETLTFILPLNNQLFKANTTSIFFRRIMQA</sequence>
<evidence type="ECO:0000313" key="1">
    <source>
        <dbReference type="EMBL" id="JAP76657.1"/>
    </source>
</evidence>
<name>A0A131YCM1_RHIAP</name>
<reference evidence="1" key="1">
    <citation type="journal article" date="2016" name="Ticks Tick Borne Dis.">
        <title>De novo assembly and annotation of the salivary gland transcriptome of Rhipicephalus appendiculatus male and female ticks during blood feeding.</title>
        <authorList>
            <person name="de Castro M.H."/>
            <person name="de Klerk D."/>
            <person name="Pienaar R."/>
            <person name="Latif A.A."/>
            <person name="Rees D.J."/>
            <person name="Mans B.J."/>
        </authorList>
    </citation>
    <scope>NUCLEOTIDE SEQUENCE</scope>
    <source>
        <tissue evidence="1">Salivary glands</tissue>
    </source>
</reference>
<dbReference type="AlphaFoldDB" id="A0A131YCM1"/>
<proteinExistence type="predicted"/>
<protein>
    <submittedName>
        <fullName evidence="1">Uncharacterized protein</fullName>
    </submittedName>
</protein>
<accession>A0A131YCM1</accession>
<organism evidence="1">
    <name type="scientific">Rhipicephalus appendiculatus</name>
    <name type="common">Brown ear tick</name>
    <dbReference type="NCBI Taxonomy" id="34631"/>
    <lineage>
        <taxon>Eukaryota</taxon>
        <taxon>Metazoa</taxon>
        <taxon>Ecdysozoa</taxon>
        <taxon>Arthropoda</taxon>
        <taxon>Chelicerata</taxon>
        <taxon>Arachnida</taxon>
        <taxon>Acari</taxon>
        <taxon>Parasitiformes</taxon>
        <taxon>Ixodida</taxon>
        <taxon>Ixodoidea</taxon>
        <taxon>Ixodidae</taxon>
        <taxon>Rhipicephalinae</taxon>
        <taxon>Rhipicephalus</taxon>
        <taxon>Rhipicephalus</taxon>
    </lineage>
</organism>
<dbReference type="EMBL" id="GEDV01011900">
    <property type="protein sequence ID" value="JAP76657.1"/>
    <property type="molecule type" value="Transcribed_RNA"/>
</dbReference>